<dbReference type="Gene3D" id="1.10.238.10">
    <property type="entry name" value="EF-hand"/>
    <property type="match status" value="6"/>
</dbReference>
<proteinExistence type="predicted"/>
<reference evidence="5" key="2">
    <citation type="submission" date="2011-02" db="EMBL/GenBank/DDBJ databases">
        <authorList>
            <person name="MacLean D."/>
        </authorList>
    </citation>
    <scope>NUCLEOTIDE SEQUENCE</scope>
</reference>
<evidence type="ECO:0000259" key="4">
    <source>
        <dbReference type="PROSITE" id="PS50222"/>
    </source>
</evidence>
<evidence type="ECO:0000256" key="3">
    <source>
        <dbReference type="SAM" id="MobiDB-lite"/>
    </source>
</evidence>
<feature type="domain" description="EF-hand" evidence="4">
    <location>
        <begin position="956"/>
        <end position="991"/>
    </location>
</feature>
<name>F0W877_9STRA</name>
<dbReference type="InterPro" id="IPR050145">
    <property type="entry name" value="Centrin_CML-like"/>
</dbReference>
<dbReference type="SUPFAM" id="SSF47473">
    <property type="entry name" value="EF-hand"/>
    <property type="match status" value="4"/>
</dbReference>
<dbReference type="InterPro" id="IPR018247">
    <property type="entry name" value="EF_Hand_1_Ca_BS"/>
</dbReference>
<feature type="domain" description="EF-hand" evidence="4">
    <location>
        <begin position="1847"/>
        <end position="1882"/>
    </location>
</feature>
<keyword evidence="2" id="KW-0106">Calcium</keyword>
<feature type="region of interest" description="Disordered" evidence="3">
    <location>
        <begin position="1961"/>
        <end position="1982"/>
    </location>
</feature>
<dbReference type="SMART" id="SM00054">
    <property type="entry name" value="EFh"/>
    <property type="match status" value="10"/>
</dbReference>
<dbReference type="PANTHER" id="PTHR23050">
    <property type="entry name" value="CALCIUM BINDING PROTEIN"/>
    <property type="match status" value="1"/>
</dbReference>
<sequence length="2010" mass="229740">MITHDKEKRKTSSVLFSSEKAMSKYGSIINKKQLIAYGGEKASPNDTAEDPFVKNLTLDGVKEGAYMLCKHSDDLLGHRARQAFREKAASIRGENGIYYYLKELMQTFGSERDISDASNSLDASRFCISMDIHEFRKMIMSDPAFAVAIATDQIDALFHRIERDKCNLITHQEIVEFCLLDRSQLRLLLYKYRKHLKLLKLSEIETNEYFNRLVSTQRSYVSPELLHAAITRDLDVVLTTGEISYLLNLLDSDHDGFVKINDFEYLLQSDQNVQNLIYPPKEDAIVDIRISAVESDEIAFQREGFAQLLPSVSDKASGGNSMFLWFKSASREEGKTGIEHIRYANTSRDTQLVAKGFTCLLQDIGTGGLFSKQLFMWISHAVPNMPNSTELIDISVTVGDFDDQADARLWLPMFRGFKLIPGNLYTNSSKTGIFLWVRRRHKLGSSLRNIDIIEPQSWTQNILSSEATLDSEYSMSIFYDSWKFLSHLDDLEAHVRLTLRRNCPRDQDAALNFVRLFQTFVNKNVQRLNRPQLFQGMESLGVKINKKDLQHLWERMNPNDNKFLSSEDFSRFLELTDTEMYMMLVSCNDVLTMFQRSLTANAGSNGPNYRLIFQSHNALGDGKLSRTDFERLFAFHYSNFTNAELSQVIMRLDINRDGTVDYSDFLCYVTGVCDESCRAAQRIAAAAEVFRSWVMEKQSKKLVKNGKVDISIAWRALKPKHGLIDPIAIDHILRESNFRLQATHIGQVMVLIAPATKGQVTQAILHEFVNYLPRKMTSVAYDMKKLVSCVSPWTGENMLSEAFSAVDNRSTFDRLNIERNGKLTLVKLWEQVKLFSVGRNDAALCPNLRDFAYLVQWTGADCGGHGSILIDRFLAAVLEIQERRNMKIEFITHYDSPQFCDGVQILRQELRRCAKTLDGKYNFRIPFGLLDKDKSGFIVASEFEEAIRELGIQKYMSDQEVKSLMRRFDLNADGGINFDEFLRFNLAESSSSVSAASPDFGNKREYISRDRRDTENGSDIDAVLQKIVMQEHLNSTTIVTFCASMQRMFGILDRESSGSISPRTFEQVIRELGLISDENDMKKLVDAFSSDQSQKKLYYREFCDKLEQRAILRGYHSSKEEEHLSEGPLQADNVYCQPEEAMKLLRRLHAEYRDLLRHLPKEEHEVCKDVFREAFYMDKDCENQLISLNVEELRELLWRARLHHPFLREELETLLQCFTVINNNVKGFSVHLFLDLLDKGPTPTFLTTSTKNVSVLFEDHVKRLQKAIQDYIDADGDGSDSQERLIKSFRHYDADHNGSISRKEFMFMLDKAGLRPHLKRGDKDETLLLQLMDVNGDGEVGIDEFVTFVTNADINLVKKKPVVKPGNITKSGEDAPLQSVPRQEYLESSQTAEMIQKPKKEIECEPADLKASVKAANELINLNDKAHTELMRQIAICNCDLPEKFPFKRIFQKHCIKMASSKKPKEEENSTSTQNAVIMDIFQDVFDKFIQDLMKKRITFNMRTFDATRVSLPYVRPIDSSESFVYFDLFLQDLKRAECEMGQSKPKQSSGSECPERVACTNKNKSACVVHKVIARAIRDAYQNEKDLRSLRLQLECVKYERVQSRSTGPKNKTASEQDVFDVLIRLGLHLDAHDLEQCVLPTIEVAKDPGRPSGFISYNIENLISIIQEELYAAMEAKKDASENVTKKRSDLSQSLRTRLVKCLVNAAQNNISGRKLLERCDLNNTGLISALECQTVLRILDCDISTNDMSEIEEQFGIKKKDGGFFKIRYNELLDLLKLYEAQERKSHDLNMKLPGSPTFANNKPKESHIRQAPNLSTEYRAQDTDDFRNRLKFALMEVTSLRGVTLEQLRHSVRAYDVNGTGFVTAEGLVAALRRLDIILSAEAYESMIRCFRAGDSQSDRINYIELLDMLGAKGVANFDTFFSSIPTHSKCDPLSSSLYHQVTEPVSKSPVKQCQTSSITPLRARQSSQRPNPAAPQYGYHKMDEKKWSCHLKILLKLPTERYNNV</sequence>
<dbReference type="GO" id="GO:0005509">
    <property type="term" value="F:calcium ion binding"/>
    <property type="evidence" value="ECO:0007669"/>
    <property type="project" value="InterPro"/>
</dbReference>
<feature type="domain" description="EF-hand" evidence="4">
    <location>
        <begin position="927"/>
        <end position="953"/>
    </location>
</feature>
<dbReference type="InterPro" id="IPR011992">
    <property type="entry name" value="EF-hand-dom_pair"/>
</dbReference>
<evidence type="ECO:0000256" key="2">
    <source>
        <dbReference type="ARBA" id="ARBA00022837"/>
    </source>
</evidence>
<dbReference type="Pfam" id="PF13499">
    <property type="entry name" value="EF-hand_7"/>
    <property type="match status" value="2"/>
</dbReference>
<feature type="domain" description="EF-hand" evidence="4">
    <location>
        <begin position="544"/>
        <end position="579"/>
    </location>
</feature>
<dbReference type="PROSITE" id="PS50222">
    <property type="entry name" value="EF_HAND_2"/>
    <property type="match status" value="7"/>
</dbReference>
<accession>F0W877</accession>
<dbReference type="InterPro" id="IPR002048">
    <property type="entry name" value="EF_hand_dom"/>
</dbReference>
<protein>
    <submittedName>
        <fullName evidence="5">Uncharacterized protein AlNc14C33G3037</fullName>
    </submittedName>
</protein>
<keyword evidence="1" id="KW-0677">Repeat</keyword>
<evidence type="ECO:0000313" key="5">
    <source>
        <dbReference type="EMBL" id="CCA17361.1"/>
    </source>
</evidence>
<dbReference type="EMBL" id="FR824078">
    <property type="protein sequence ID" value="CCA17361.1"/>
    <property type="molecule type" value="Genomic_DNA"/>
</dbReference>
<dbReference type="CDD" id="cd00051">
    <property type="entry name" value="EFh"/>
    <property type="match status" value="3"/>
</dbReference>
<feature type="domain" description="EF-hand" evidence="4">
    <location>
        <begin position="1280"/>
        <end position="1315"/>
    </location>
</feature>
<dbReference type="PROSITE" id="PS00018">
    <property type="entry name" value="EF_HAND_1"/>
    <property type="match status" value="3"/>
</dbReference>
<feature type="domain" description="EF-hand" evidence="4">
    <location>
        <begin position="640"/>
        <end position="675"/>
    </location>
</feature>
<gene>
    <name evidence="5" type="primary">AlNc14C33G3037</name>
    <name evidence="5" type="ORF">ALNC14_035040</name>
</gene>
<reference evidence="5" key="1">
    <citation type="journal article" date="2011" name="PLoS Biol.">
        <title>Gene gain and loss during evolution of obligate parasitism in the white rust pathogen of Arabidopsis thaliana.</title>
        <authorList>
            <person name="Kemen E."/>
            <person name="Gardiner A."/>
            <person name="Schultz-Larsen T."/>
            <person name="Kemen A.C."/>
            <person name="Balmuth A.L."/>
            <person name="Robert-Seilaniantz A."/>
            <person name="Bailey K."/>
            <person name="Holub E."/>
            <person name="Studholme D.J."/>
            <person name="Maclean D."/>
            <person name="Jones J.D."/>
        </authorList>
    </citation>
    <scope>NUCLEOTIDE SEQUENCE</scope>
</reference>
<feature type="domain" description="EF-hand" evidence="4">
    <location>
        <begin position="1328"/>
        <end position="1355"/>
    </location>
</feature>
<feature type="compositionally biased region" description="Polar residues" evidence="3">
    <location>
        <begin position="1961"/>
        <end position="1975"/>
    </location>
</feature>
<dbReference type="HOGENOM" id="CLU_000861_0_0_1"/>
<evidence type="ECO:0000256" key="1">
    <source>
        <dbReference type="ARBA" id="ARBA00022737"/>
    </source>
</evidence>
<organism evidence="5">
    <name type="scientific">Albugo laibachii Nc14</name>
    <dbReference type="NCBI Taxonomy" id="890382"/>
    <lineage>
        <taxon>Eukaryota</taxon>
        <taxon>Sar</taxon>
        <taxon>Stramenopiles</taxon>
        <taxon>Oomycota</taxon>
        <taxon>Peronosporomycetes</taxon>
        <taxon>Albuginales</taxon>
        <taxon>Albuginaceae</taxon>
        <taxon>Albugo</taxon>
    </lineage>
</organism>